<feature type="compositionally biased region" description="Acidic residues" evidence="1">
    <location>
        <begin position="91"/>
        <end position="115"/>
    </location>
</feature>
<name>A0A4Q1KK84_9FLAO</name>
<gene>
    <name evidence="2" type="ORF">EQG68_11905</name>
</gene>
<feature type="compositionally biased region" description="Acidic residues" evidence="1">
    <location>
        <begin position="123"/>
        <end position="148"/>
    </location>
</feature>
<dbReference type="Proteomes" id="UP000289734">
    <property type="component" value="Unassembled WGS sequence"/>
</dbReference>
<feature type="region of interest" description="Disordered" evidence="1">
    <location>
        <begin position="88"/>
        <end position="148"/>
    </location>
</feature>
<protein>
    <submittedName>
        <fullName evidence="2">DNA primase</fullName>
    </submittedName>
</protein>
<evidence type="ECO:0000313" key="3">
    <source>
        <dbReference type="Proteomes" id="UP000289734"/>
    </source>
</evidence>
<accession>A0A4Q1KK84</accession>
<sequence>MRRIIVDYAKLTNDILSMLVEKFPDGYEDTDIIRFRNAQNELIEAVEVRTEDTIYLVKVSKKLATRIENFEEDEDLDVEVETIAPVKGLDLDEDIDEVDVDEEDEDAPSDDDIEIDPLKDAGGSDDDEDDDYDDEPSDDNDDEEEDEY</sequence>
<organism evidence="2 3">
    <name type="scientific">Flavobacterium piscinae</name>
    <dbReference type="NCBI Taxonomy" id="2506424"/>
    <lineage>
        <taxon>Bacteria</taxon>
        <taxon>Pseudomonadati</taxon>
        <taxon>Bacteroidota</taxon>
        <taxon>Flavobacteriia</taxon>
        <taxon>Flavobacteriales</taxon>
        <taxon>Flavobacteriaceae</taxon>
        <taxon>Flavobacterium</taxon>
    </lineage>
</organism>
<proteinExistence type="predicted"/>
<dbReference type="EMBL" id="SBKQ01000012">
    <property type="protein sequence ID" value="RXR30127.1"/>
    <property type="molecule type" value="Genomic_DNA"/>
</dbReference>
<dbReference type="AlphaFoldDB" id="A0A4Q1KK84"/>
<dbReference type="RefSeq" id="WP_129465112.1">
    <property type="nucleotide sequence ID" value="NZ_JACSXZ010000001.1"/>
</dbReference>
<reference evidence="3" key="1">
    <citation type="submission" date="2019-01" db="EMBL/GenBank/DDBJ databases">
        <title>Cytophagaceae bacterium strain CAR-16.</title>
        <authorList>
            <person name="Chen W.-M."/>
        </authorList>
    </citation>
    <scope>NUCLEOTIDE SEQUENCE [LARGE SCALE GENOMIC DNA]</scope>
    <source>
        <strain evidence="3">ICH-30</strain>
    </source>
</reference>
<evidence type="ECO:0000256" key="1">
    <source>
        <dbReference type="SAM" id="MobiDB-lite"/>
    </source>
</evidence>
<comment type="caution">
    <text evidence="2">The sequence shown here is derived from an EMBL/GenBank/DDBJ whole genome shotgun (WGS) entry which is preliminary data.</text>
</comment>
<keyword evidence="3" id="KW-1185">Reference proteome</keyword>
<dbReference type="OrthoDB" id="1122172at2"/>
<evidence type="ECO:0000313" key="2">
    <source>
        <dbReference type="EMBL" id="RXR30127.1"/>
    </source>
</evidence>